<evidence type="ECO:0000256" key="2">
    <source>
        <dbReference type="SAM" id="Phobius"/>
    </source>
</evidence>
<feature type="transmembrane region" description="Helical" evidence="2">
    <location>
        <begin position="163"/>
        <end position="183"/>
    </location>
</feature>
<keyword evidence="2" id="KW-0472">Membrane</keyword>
<feature type="transmembrane region" description="Helical" evidence="2">
    <location>
        <begin position="279"/>
        <end position="302"/>
    </location>
</feature>
<keyword evidence="2" id="KW-0812">Transmembrane</keyword>
<sequence length="669" mass="73761">MGRQAYMTRLTLGRSAYELPAASESAQDEAAENNLVDPGNPSVYAQQYDYRGYPENQVSRAAARRSRRAQNDVLSTVGVCVGVDANGQPTKLSAEGPKAQRAEKQEIESVMRENEIGLFIAAADNGLFHLAINFAYGLRNRLQTFRMYKRVPLLTIIKTERTWVSPLTFMFAGLPAALAFIILDEGRKYAITNLYNLCTRRLVWPIRSRKRRLQVRKVMDSFEEILKAATFILIAPIELFATLQRLDLLPAWPPLPHPMSLIPFSASSPFQYPVLPAQFTLGSSMALVASFVLSPLPLYWILSQYREWIDRKAYSYLREVIPKPENPDSCSIKGAMEDKLDGETIPGLGSMKDYNEFENREPSTLLGEIKKDLRAVLHRLRAVTGLWTVRPEDEEDRPIAELGSPAVLIEYIEINPQASQESEAQARQTTSPSIHLPEPRPPFSTIDLNDNGLPAALSDPAAPDQPASPSSSLASAEAMIPEPGIGSTTVQVTTHAGSTDTLHMNVEIAGRVPGSAPIYTSSFSASPRPTAIETIIHRHRDAPPRHRVTALSAHLADSLRSRLSTHIADLLCLPLEADFLRSLTFAFLAAARPTAAAQATAVGLRAGVYPVDTWFGPGLRAGGWRGAGDYAGKMLLCMGLEAVVGFGVWECGAWITWCIGRRWFQWGRL</sequence>
<comment type="caution">
    <text evidence="3">The sequence shown here is derived from an EMBL/GenBank/DDBJ whole genome shotgun (WGS) entry which is preliminary data.</text>
</comment>
<feature type="transmembrane region" description="Helical" evidence="2">
    <location>
        <begin position="225"/>
        <end position="243"/>
    </location>
</feature>
<protein>
    <submittedName>
        <fullName evidence="3">Uncharacterized protein</fullName>
    </submittedName>
</protein>
<accession>A0A5M8PEI3</accession>
<dbReference type="EMBL" id="VXIT01000017">
    <property type="protein sequence ID" value="KAA6407493.1"/>
    <property type="molecule type" value="Genomic_DNA"/>
</dbReference>
<proteinExistence type="predicted"/>
<dbReference type="Proteomes" id="UP000324767">
    <property type="component" value="Unassembled WGS sequence"/>
</dbReference>
<name>A0A5M8PEI3_9LECA</name>
<feature type="region of interest" description="Disordered" evidence="1">
    <location>
        <begin position="418"/>
        <end position="475"/>
    </location>
</feature>
<feature type="transmembrane region" description="Helical" evidence="2">
    <location>
        <begin position="116"/>
        <end position="138"/>
    </location>
</feature>
<feature type="compositionally biased region" description="Low complexity" evidence="1">
    <location>
        <begin position="453"/>
        <end position="475"/>
    </location>
</feature>
<organism evidence="3 4">
    <name type="scientific">Lasallia pustulata</name>
    <dbReference type="NCBI Taxonomy" id="136370"/>
    <lineage>
        <taxon>Eukaryota</taxon>
        <taxon>Fungi</taxon>
        <taxon>Dikarya</taxon>
        <taxon>Ascomycota</taxon>
        <taxon>Pezizomycotina</taxon>
        <taxon>Lecanoromycetes</taxon>
        <taxon>OSLEUM clade</taxon>
        <taxon>Umbilicariomycetidae</taxon>
        <taxon>Umbilicariales</taxon>
        <taxon>Umbilicariaceae</taxon>
        <taxon>Lasallia</taxon>
    </lineage>
</organism>
<evidence type="ECO:0000313" key="3">
    <source>
        <dbReference type="EMBL" id="KAA6407493.1"/>
    </source>
</evidence>
<gene>
    <name evidence="3" type="ORF">FRX48_08736</name>
</gene>
<reference evidence="3 4" key="1">
    <citation type="submission" date="2019-09" db="EMBL/GenBank/DDBJ databases">
        <title>The hologenome of the rock-dwelling lichen Lasallia pustulata.</title>
        <authorList>
            <person name="Greshake Tzovaras B."/>
            <person name="Segers F."/>
            <person name="Bicker A."/>
            <person name="Dal Grande F."/>
            <person name="Otte J."/>
            <person name="Hankeln T."/>
            <person name="Schmitt I."/>
            <person name="Ebersberger I."/>
        </authorList>
    </citation>
    <scope>NUCLEOTIDE SEQUENCE [LARGE SCALE GENOMIC DNA]</scope>
    <source>
        <strain evidence="3">A1-1</strain>
    </source>
</reference>
<dbReference type="AlphaFoldDB" id="A0A5M8PEI3"/>
<evidence type="ECO:0000313" key="4">
    <source>
        <dbReference type="Proteomes" id="UP000324767"/>
    </source>
</evidence>
<keyword evidence="2" id="KW-1133">Transmembrane helix</keyword>
<evidence type="ECO:0000256" key="1">
    <source>
        <dbReference type="SAM" id="MobiDB-lite"/>
    </source>
</evidence>
<dbReference type="OrthoDB" id="5383784at2759"/>